<organism evidence="1">
    <name type="scientific">Candidatus Doudnabacteria bacterium Gr01-1014_77</name>
    <dbReference type="NCBI Taxonomy" id="2017133"/>
    <lineage>
        <taxon>Bacteria</taxon>
        <taxon>Candidatus Doudnaibacteriota</taxon>
    </lineage>
</organism>
<sequence length="239" mass="27172">MFRNKKITPFFINRRFRVLISTNHKLIFGLWRVTELCKVQSRITFKACTPVLVLDLHEAGSRSGRVVALDGSPLSFIGTNHETFEVPAFSGTIFSLHTIDNDRAVEVVSIEVVSLFVPFNATEDDGRTVVRYAAPVEESNHKVELRGTTGDAEFTSHAILLDLSLVNGRPAPPYLVAQATYPCRQELLIECHNSYEMSSYKNSFLVNKYKIRSIFLKPFLHRKQQLDEFHILDHPVLPL</sequence>
<evidence type="ECO:0000313" key="1">
    <source>
        <dbReference type="EMBL" id="TSC66359.1"/>
    </source>
</evidence>
<gene>
    <name evidence="1" type="ORF">G01um101477_114</name>
</gene>
<dbReference type="Proteomes" id="UP000319613">
    <property type="component" value="Unassembled WGS sequence"/>
</dbReference>
<accession>A0A554JDF2</accession>
<name>A0A554JDF2_9BACT</name>
<protein>
    <submittedName>
        <fullName evidence="1">Uncharacterized protein</fullName>
    </submittedName>
</protein>
<dbReference type="AlphaFoldDB" id="A0A554JDF2"/>
<comment type="caution">
    <text evidence="1">The sequence shown here is derived from an EMBL/GenBank/DDBJ whole genome shotgun (WGS) entry which is preliminary data.</text>
</comment>
<proteinExistence type="predicted"/>
<reference evidence="1" key="1">
    <citation type="submission" date="2017-07" db="EMBL/GenBank/DDBJ databases">
        <title>Mechanisms for carbon and nitrogen cycling indicate functional differentiation within the Candidate Phyla Radiation.</title>
        <authorList>
            <person name="Danczak R.E."/>
            <person name="Johnston M.D."/>
            <person name="Kenah C."/>
            <person name="Slattery M."/>
            <person name="Wrighton K.C."/>
            <person name="Wilkins M.J."/>
        </authorList>
    </citation>
    <scope>NUCLEOTIDE SEQUENCE [LARGE SCALE GENOMIC DNA]</scope>
    <source>
        <strain evidence="1">Gr01-1014_77</strain>
    </source>
</reference>
<dbReference type="EMBL" id="VMFF01000007">
    <property type="protein sequence ID" value="TSC66359.1"/>
    <property type="molecule type" value="Genomic_DNA"/>
</dbReference>